<evidence type="ECO:0000313" key="3">
    <source>
        <dbReference type="EMBL" id="MBK9717694.1"/>
    </source>
</evidence>
<feature type="domain" description="Secretion system C-terminal sorting" evidence="2">
    <location>
        <begin position="296"/>
        <end position="367"/>
    </location>
</feature>
<dbReference type="InterPro" id="IPR026444">
    <property type="entry name" value="Secre_tail"/>
</dbReference>
<sequence length="372" mass="41666">MKNLLLLFLLAWSTNQVISQAVGTTIVGGCSTVIVTSVPQYPHDVFIFPPLGGYFRPTNNPCVSLVNPCLPESSNETRHWLQLKQLNGSFINIQGPVEGDGAVFSTVAHGTYRVYTQIPEYENFPNCENGRKEILCQANLVHMGWNGHYGNPGVYSNEVQVGIVVPSDIAYNFVDGSGGDNIPNGFDYGELVRMDASASKNYNAWWLAIFELGGQQRYKANGWTPGQVGTINLTEFWKKNTPQWEFESLNSYLVQFAIVNEQCQIQGQWTNLDKAFFICPTGSGCKFEKPENSISIYPNPVNSQFRFTGIDFTPVNKFEYEIRSLEGKLIQKQIIVDPSTNYSIDGVQSGIYLISLFKDDQRVFNTKLSLIK</sequence>
<dbReference type="NCBIfam" id="TIGR04183">
    <property type="entry name" value="Por_Secre_tail"/>
    <property type="match status" value="1"/>
</dbReference>
<dbReference type="EMBL" id="JADKFW010000005">
    <property type="protein sequence ID" value="MBK9717694.1"/>
    <property type="molecule type" value="Genomic_DNA"/>
</dbReference>
<feature type="signal peptide" evidence="1">
    <location>
        <begin position="1"/>
        <end position="21"/>
    </location>
</feature>
<proteinExistence type="predicted"/>
<gene>
    <name evidence="3" type="ORF">IPO85_09310</name>
</gene>
<evidence type="ECO:0000256" key="1">
    <source>
        <dbReference type="SAM" id="SignalP"/>
    </source>
</evidence>
<protein>
    <submittedName>
        <fullName evidence="3">T9SS type A sorting domain-containing protein</fullName>
    </submittedName>
</protein>
<organism evidence="3 4">
    <name type="scientific">Candidatus Defluviibacterium haderslevense</name>
    <dbReference type="NCBI Taxonomy" id="2981993"/>
    <lineage>
        <taxon>Bacteria</taxon>
        <taxon>Pseudomonadati</taxon>
        <taxon>Bacteroidota</taxon>
        <taxon>Saprospiria</taxon>
        <taxon>Saprospirales</taxon>
        <taxon>Saprospiraceae</taxon>
        <taxon>Candidatus Defluviibacterium</taxon>
    </lineage>
</organism>
<dbReference type="Pfam" id="PF18962">
    <property type="entry name" value="Por_Secre_tail"/>
    <property type="match status" value="1"/>
</dbReference>
<comment type="caution">
    <text evidence="3">The sequence shown here is derived from an EMBL/GenBank/DDBJ whole genome shotgun (WGS) entry which is preliminary data.</text>
</comment>
<name>A0A9D7SAH7_9BACT</name>
<reference evidence="3 4" key="1">
    <citation type="submission" date="2020-10" db="EMBL/GenBank/DDBJ databases">
        <title>Connecting structure to function with the recovery of over 1000 high-quality activated sludge metagenome-assembled genomes encoding full-length rRNA genes using long-read sequencing.</title>
        <authorList>
            <person name="Singleton C.M."/>
            <person name="Petriglieri F."/>
            <person name="Kristensen J.M."/>
            <person name="Kirkegaard R.H."/>
            <person name="Michaelsen T.Y."/>
            <person name="Andersen M.H."/>
            <person name="Karst S.M."/>
            <person name="Dueholm M.S."/>
            <person name="Nielsen P.H."/>
            <person name="Albertsen M."/>
        </authorList>
    </citation>
    <scope>NUCLEOTIDE SEQUENCE [LARGE SCALE GENOMIC DNA]</scope>
    <source>
        <strain evidence="3">Ribe_18-Q3-R11-54_BAT3C.373</strain>
    </source>
</reference>
<evidence type="ECO:0000313" key="4">
    <source>
        <dbReference type="Proteomes" id="UP000808349"/>
    </source>
</evidence>
<evidence type="ECO:0000259" key="2">
    <source>
        <dbReference type="Pfam" id="PF18962"/>
    </source>
</evidence>
<dbReference type="AlphaFoldDB" id="A0A9D7SAH7"/>
<dbReference type="PROSITE" id="PS51257">
    <property type="entry name" value="PROKAR_LIPOPROTEIN"/>
    <property type="match status" value="1"/>
</dbReference>
<feature type="chain" id="PRO_5039199432" evidence="1">
    <location>
        <begin position="22"/>
        <end position="372"/>
    </location>
</feature>
<keyword evidence="1" id="KW-0732">Signal</keyword>
<dbReference type="Proteomes" id="UP000808349">
    <property type="component" value="Unassembled WGS sequence"/>
</dbReference>
<accession>A0A9D7SAH7</accession>